<evidence type="ECO:0008006" key="3">
    <source>
        <dbReference type="Google" id="ProtNLM"/>
    </source>
</evidence>
<organism evidence="1 2">
    <name type="scientific">Streptomyces tropicalis</name>
    <dbReference type="NCBI Taxonomy" id="3034234"/>
    <lineage>
        <taxon>Bacteria</taxon>
        <taxon>Bacillati</taxon>
        <taxon>Actinomycetota</taxon>
        <taxon>Actinomycetes</taxon>
        <taxon>Kitasatosporales</taxon>
        <taxon>Streptomycetaceae</taxon>
        <taxon>Streptomyces</taxon>
    </lineage>
</organism>
<keyword evidence="2" id="KW-1185">Reference proteome</keyword>
<dbReference type="InterPro" id="IPR006311">
    <property type="entry name" value="TAT_signal"/>
</dbReference>
<name>A0ABT5ZZ00_9ACTN</name>
<comment type="caution">
    <text evidence="1">The sequence shown here is derived from an EMBL/GenBank/DDBJ whole genome shotgun (WGS) entry which is preliminary data.</text>
</comment>
<proteinExistence type="predicted"/>
<dbReference type="RefSeq" id="WP_276107140.1">
    <property type="nucleotide sequence ID" value="NZ_JARJBB010000001.1"/>
</dbReference>
<reference evidence="1 2" key="1">
    <citation type="submission" date="2023-03" db="EMBL/GenBank/DDBJ databases">
        <title>Draft genome sequence of Streptomyces sp. K1PA1 isolated from peat swamp forest in Thailand.</title>
        <authorList>
            <person name="Klaysubun C."/>
            <person name="Duangmal K."/>
        </authorList>
    </citation>
    <scope>NUCLEOTIDE SEQUENCE [LARGE SCALE GENOMIC DNA]</scope>
    <source>
        <strain evidence="1 2">K1PA1</strain>
    </source>
</reference>
<evidence type="ECO:0000313" key="1">
    <source>
        <dbReference type="EMBL" id="MDF3297615.1"/>
    </source>
</evidence>
<dbReference type="PROSITE" id="PS51318">
    <property type="entry name" value="TAT"/>
    <property type="match status" value="1"/>
</dbReference>
<sequence length="129" mass="13345">MDRGAIRRRLVLGLGVLTASGVLGLAVPGTAQAASSTCSGRQVKILSFAAGSVRVYKEDGWVCALTLARFPGPRRSMAVTVQARGNLPVTDQGRFSRVAGPVTVHAGHRCVRITGKVGSASVGSGWILC</sequence>
<protein>
    <recommendedName>
        <fullName evidence="3">Secreted protein</fullName>
    </recommendedName>
</protein>
<dbReference type="Proteomes" id="UP001221150">
    <property type="component" value="Unassembled WGS sequence"/>
</dbReference>
<gene>
    <name evidence="1" type="ORF">P3H78_03040</name>
</gene>
<evidence type="ECO:0000313" key="2">
    <source>
        <dbReference type="Proteomes" id="UP001221150"/>
    </source>
</evidence>
<dbReference type="EMBL" id="JARJBB010000001">
    <property type="protein sequence ID" value="MDF3297615.1"/>
    <property type="molecule type" value="Genomic_DNA"/>
</dbReference>
<accession>A0ABT5ZZ00</accession>